<dbReference type="InterPro" id="IPR037143">
    <property type="entry name" value="4-PPantetheinyl_Trfase_dom_sf"/>
</dbReference>
<gene>
    <name evidence="6" type="ORF">AN221_20465</name>
</gene>
<dbReference type="PANTHER" id="PTHR38096">
    <property type="entry name" value="ENTEROBACTIN SYNTHASE COMPONENT D"/>
    <property type="match status" value="1"/>
</dbReference>
<comment type="cofactor">
    <cofactor evidence="3">
        <name>Mg(2+)</name>
        <dbReference type="ChEBI" id="CHEBI:18420"/>
    </cofactor>
</comment>
<evidence type="ECO:0000256" key="1">
    <source>
        <dbReference type="ARBA" id="ARBA00022679"/>
    </source>
</evidence>
<dbReference type="PRINTS" id="PR01399">
    <property type="entry name" value="ENTSNTHTASED"/>
</dbReference>
<dbReference type="Proteomes" id="UP000175971">
    <property type="component" value="Unassembled WGS sequence"/>
</dbReference>
<dbReference type="InterPro" id="IPR041354">
    <property type="entry name" value="4PPT_N"/>
</dbReference>
<feature type="binding site" evidence="3">
    <location>
        <position position="106"/>
    </location>
    <ligand>
        <name>Mg(2+)</name>
        <dbReference type="ChEBI" id="CHEBI:18420"/>
    </ligand>
</feature>
<comment type="caution">
    <text evidence="6">The sequence shown here is derived from an EMBL/GenBank/DDBJ whole genome shotgun (WGS) entry which is preliminary data.</text>
</comment>
<feature type="binding site" evidence="2">
    <location>
        <position position="151"/>
    </location>
    <ligand>
        <name>CoA</name>
        <dbReference type="ChEBI" id="CHEBI:57287"/>
    </ligand>
</feature>
<evidence type="ECO:0000256" key="3">
    <source>
        <dbReference type="PIRSR" id="PIRSR603542-2"/>
    </source>
</evidence>
<feature type="domain" description="4'-phosphopantetheinyl transferase" evidence="4">
    <location>
        <begin position="102"/>
        <end position="177"/>
    </location>
</feature>
<evidence type="ECO:0000256" key="2">
    <source>
        <dbReference type="PIRSR" id="PIRSR603542-1"/>
    </source>
</evidence>
<dbReference type="Gene3D" id="3.90.470.20">
    <property type="entry name" value="4'-phosphopantetheinyl transferase domain"/>
    <property type="match status" value="1"/>
</dbReference>
<evidence type="ECO:0000313" key="7">
    <source>
        <dbReference type="Proteomes" id="UP000175971"/>
    </source>
</evidence>
<dbReference type="GO" id="GO:0008897">
    <property type="term" value="F:holo-[acyl-carrier-protein] synthase activity"/>
    <property type="evidence" value="ECO:0007669"/>
    <property type="project" value="InterPro"/>
</dbReference>
<keyword evidence="3" id="KW-0479">Metal-binding</keyword>
<accession>A0A1E7LRK1</accession>
<dbReference type="InterPro" id="IPR008278">
    <property type="entry name" value="4-PPantetheinyl_Trfase_dom"/>
</dbReference>
<feature type="binding site" evidence="3">
    <location>
        <position position="107"/>
    </location>
    <ligand>
        <name>Mg(2+)</name>
        <dbReference type="ChEBI" id="CHEBI:18420"/>
    </ligand>
</feature>
<dbReference type="AlphaFoldDB" id="A0A1E7LRK1"/>
<feature type="binding site" evidence="2">
    <location>
        <position position="165"/>
    </location>
    <ligand>
        <name>CoA</name>
        <dbReference type="ChEBI" id="CHEBI:57287"/>
    </ligand>
</feature>
<keyword evidence="7" id="KW-1185">Reference proteome</keyword>
<evidence type="ECO:0000259" key="4">
    <source>
        <dbReference type="Pfam" id="PF01648"/>
    </source>
</evidence>
<proteinExistence type="predicted"/>
<dbReference type="InterPro" id="IPR003542">
    <property type="entry name" value="Enbac_synth_compD-like"/>
</dbReference>
<dbReference type="GO" id="GO:0000287">
    <property type="term" value="F:magnesium ion binding"/>
    <property type="evidence" value="ECO:0007669"/>
    <property type="project" value="InterPro"/>
</dbReference>
<dbReference type="GO" id="GO:0009239">
    <property type="term" value="P:enterobactin biosynthetic process"/>
    <property type="evidence" value="ECO:0007669"/>
    <property type="project" value="InterPro"/>
</dbReference>
<protein>
    <submittedName>
        <fullName evidence="6">Phosphopantetheinyl transferase</fullName>
    </submittedName>
</protein>
<keyword evidence="3" id="KW-0460">Magnesium</keyword>
<dbReference type="PANTHER" id="PTHR38096:SF1">
    <property type="entry name" value="ENTEROBACTIN SYNTHASE COMPONENT D"/>
    <property type="match status" value="1"/>
</dbReference>
<dbReference type="RefSeq" id="WP_070202162.1">
    <property type="nucleotide sequence ID" value="NZ_LJGZ01000089.1"/>
</dbReference>
<dbReference type="PATRIC" id="fig|518642.7.peg.5644"/>
<feature type="binding site" evidence="3">
    <location>
        <position position="108"/>
    </location>
    <ligand>
        <name>Mg(2+)</name>
        <dbReference type="ChEBI" id="CHEBI:18420"/>
    </ligand>
</feature>
<dbReference type="OrthoDB" id="8210607at2"/>
<organism evidence="6 7">
    <name type="scientific">Streptomyces nanshensis</name>
    <dbReference type="NCBI Taxonomy" id="518642"/>
    <lineage>
        <taxon>Bacteria</taxon>
        <taxon>Bacillati</taxon>
        <taxon>Actinomycetota</taxon>
        <taxon>Actinomycetes</taxon>
        <taxon>Kitasatosporales</taxon>
        <taxon>Streptomycetaceae</taxon>
        <taxon>Streptomyces</taxon>
    </lineage>
</organism>
<evidence type="ECO:0000259" key="5">
    <source>
        <dbReference type="Pfam" id="PF17837"/>
    </source>
</evidence>
<evidence type="ECO:0000313" key="6">
    <source>
        <dbReference type="EMBL" id="OEV18798.1"/>
    </source>
</evidence>
<keyword evidence="1 6" id="KW-0808">Transferase</keyword>
<feature type="binding site" evidence="2">
    <location>
        <position position="48"/>
    </location>
    <ligand>
        <name>CoA</name>
        <dbReference type="ChEBI" id="CHEBI:57287"/>
    </ligand>
</feature>
<feature type="binding site" evidence="2">
    <location>
        <position position="106"/>
    </location>
    <ligand>
        <name>CoA</name>
        <dbReference type="ChEBI" id="CHEBI:57287"/>
    </ligand>
</feature>
<dbReference type="Pfam" id="PF01648">
    <property type="entry name" value="ACPS"/>
    <property type="match status" value="1"/>
</dbReference>
<feature type="binding site" evidence="2">
    <location>
        <begin position="84"/>
        <end position="85"/>
    </location>
    <ligand>
        <name>CoA</name>
        <dbReference type="ChEBI" id="CHEBI:57287"/>
    </ligand>
</feature>
<dbReference type="GO" id="GO:0009366">
    <property type="term" value="C:enterobactin synthetase complex"/>
    <property type="evidence" value="ECO:0007669"/>
    <property type="project" value="InterPro"/>
</dbReference>
<dbReference type="EMBL" id="LJGZ01000089">
    <property type="protein sequence ID" value="OEV18798.1"/>
    <property type="molecule type" value="Genomic_DNA"/>
</dbReference>
<feature type="domain" description="4'-phosphopantetheinyl transferase N-terminal" evidence="5">
    <location>
        <begin position="28"/>
        <end position="95"/>
    </location>
</feature>
<reference evidence="6 7" key="1">
    <citation type="journal article" date="2016" name="Front. Microbiol.">
        <title>Comparative Genomics Analysis of Streptomyces Species Reveals Their Adaptation to the Marine Environment and Their Diversity at the Genomic Level.</title>
        <authorList>
            <person name="Tian X."/>
            <person name="Zhang Z."/>
            <person name="Yang T."/>
            <person name="Chen M."/>
            <person name="Li J."/>
            <person name="Chen F."/>
            <person name="Yang J."/>
            <person name="Li W."/>
            <person name="Zhang B."/>
            <person name="Zhang Z."/>
            <person name="Wu J."/>
            <person name="Zhang C."/>
            <person name="Long L."/>
            <person name="Xiao J."/>
        </authorList>
    </citation>
    <scope>NUCLEOTIDE SEQUENCE [LARGE SCALE GENOMIC DNA]</scope>
    <source>
        <strain evidence="6 7">SCSIO M10372</strain>
    </source>
</reference>
<feature type="binding site" evidence="2">
    <location>
        <position position="155"/>
    </location>
    <ligand>
        <name>CoA</name>
        <dbReference type="ChEBI" id="CHEBI:57287"/>
    </ligand>
</feature>
<feature type="binding site" evidence="2">
    <location>
        <position position="40"/>
    </location>
    <ligand>
        <name>CoA</name>
        <dbReference type="ChEBI" id="CHEBI:57287"/>
    </ligand>
</feature>
<dbReference type="Pfam" id="PF17837">
    <property type="entry name" value="4PPT_N"/>
    <property type="match status" value="1"/>
</dbReference>
<name>A0A1E7LRK1_9ACTN</name>
<dbReference type="SUPFAM" id="SSF56214">
    <property type="entry name" value="4'-phosphopantetheinyl transferase"/>
    <property type="match status" value="1"/>
</dbReference>
<dbReference type="GO" id="GO:0005886">
    <property type="term" value="C:plasma membrane"/>
    <property type="evidence" value="ECO:0007669"/>
    <property type="project" value="TreeGrafter"/>
</dbReference>
<sequence length="245" mass="26454">MIERLLPAYVSCAATREVSVADGNLFPEEEELIARAVPKRRNDFATARACARRAMGRLGLEPVAVLHGKRGMPLWPEGIVGSLTHCEGYRAAALARAGDVLSLGIDAEPHAPLPDGVAELVVLPSERERFAAAGGEAGDIHWDRLLFSAKESVFKTWYPLTLTELDFEEADLTFHREAPEGREGEQAGVGSSGRAVEGTFSARLLRTDPAVPPVLEGRWRIEDGIVATALLLRADQREAGAPQSP</sequence>